<dbReference type="OrthoDB" id="191139at2759"/>
<evidence type="ECO:0000313" key="8">
    <source>
        <dbReference type="Proteomes" id="UP000799750"/>
    </source>
</evidence>
<dbReference type="GO" id="GO:0016020">
    <property type="term" value="C:membrane"/>
    <property type="evidence" value="ECO:0007669"/>
    <property type="project" value="UniProtKB-SubCell"/>
</dbReference>
<dbReference type="PANTHER" id="PTHR31794:SF4">
    <property type="entry name" value="AUXIN EFFLUX TRANSPORTER FAMILY PROTEIN (EUROFUNG)"/>
    <property type="match status" value="1"/>
</dbReference>
<evidence type="ECO:0000256" key="3">
    <source>
        <dbReference type="ARBA" id="ARBA00022989"/>
    </source>
</evidence>
<dbReference type="Pfam" id="PF03547">
    <property type="entry name" value="Mem_trans"/>
    <property type="match status" value="1"/>
</dbReference>
<feature type="transmembrane region" description="Helical" evidence="6">
    <location>
        <begin position="12"/>
        <end position="38"/>
    </location>
</feature>
<feature type="region of interest" description="Disordered" evidence="5">
    <location>
        <begin position="175"/>
        <end position="239"/>
    </location>
</feature>
<dbReference type="InterPro" id="IPR004776">
    <property type="entry name" value="Mem_transp_PIN-like"/>
</dbReference>
<keyword evidence="2 6" id="KW-0812">Transmembrane</keyword>
<dbReference type="Proteomes" id="UP000799750">
    <property type="component" value="Unassembled WGS sequence"/>
</dbReference>
<comment type="subcellular location">
    <subcellularLocation>
        <location evidence="1">Membrane</location>
        <topology evidence="1">Multi-pass membrane protein</topology>
    </subcellularLocation>
</comment>
<evidence type="ECO:0000256" key="6">
    <source>
        <dbReference type="SAM" id="Phobius"/>
    </source>
</evidence>
<sequence length="476" mass="52191">MGMDASEIVTPFLGALQASIAVLLTIFFGVLAAQFNLLSGDSAKEVSRTCVCMFLPALLITNVGAELHLDTGIRYLPVLLWAIVYNLLSMLLGVFATRVFKLPAWVTPALAFNNTTSLPLLLIQSLESTGILNSILMGDSDTSSAAINRAKSYFLVNSMVSNSLTFALGPRLLRPHDEDASDDDRAKPDQGHSGSHDYPINQREEDVENAPMPVPGTTSNDNAPNGHHERESSEVRTREDAMQDFVDEETSLLPRALIQKSRQTEREGYRKGRHYWDRMPKWAQEILKVMYAFVNPPLIGALLGALIGLVPALHRLFFNDTNSGGYLNAWLTASIKNIGDLFASLQIIVVGVKLSQSLRKMKKGEESGAVPWRSMTFITFIRFILWPLISIPIIWAVATRTSFLDADPILWFAMMLMPAGPPAMILVALADVNGSEEKEKMAIAKFLTISYAITPLICLAVVGSLKASEAAIGSRP</sequence>
<dbReference type="AlphaFoldDB" id="A0A6A6R0I7"/>
<keyword evidence="3 6" id="KW-1133">Transmembrane helix</keyword>
<feature type="transmembrane region" description="Helical" evidence="6">
    <location>
        <begin position="75"/>
        <end position="95"/>
    </location>
</feature>
<proteinExistence type="predicted"/>
<feature type="transmembrane region" description="Helical" evidence="6">
    <location>
        <begin position="442"/>
        <end position="465"/>
    </location>
</feature>
<dbReference type="GO" id="GO:0005783">
    <property type="term" value="C:endoplasmic reticulum"/>
    <property type="evidence" value="ECO:0007669"/>
    <property type="project" value="TreeGrafter"/>
</dbReference>
<dbReference type="GO" id="GO:0055085">
    <property type="term" value="P:transmembrane transport"/>
    <property type="evidence" value="ECO:0007669"/>
    <property type="project" value="InterPro"/>
</dbReference>
<evidence type="ECO:0000256" key="5">
    <source>
        <dbReference type="SAM" id="MobiDB-lite"/>
    </source>
</evidence>
<feature type="transmembrane region" description="Helical" evidence="6">
    <location>
        <begin position="375"/>
        <end position="397"/>
    </location>
</feature>
<feature type="transmembrane region" description="Helical" evidence="6">
    <location>
        <begin position="333"/>
        <end position="354"/>
    </location>
</feature>
<name>A0A6A6R0I7_9PEZI</name>
<organism evidence="7 8">
    <name type="scientific">Lophium mytilinum</name>
    <dbReference type="NCBI Taxonomy" id="390894"/>
    <lineage>
        <taxon>Eukaryota</taxon>
        <taxon>Fungi</taxon>
        <taxon>Dikarya</taxon>
        <taxon>Ascomycota</taxon>
        <taxon>Pezizomycotina</taxon>
        <taxon>Dothideomycetes</taxon>
        <taxon>Pleosporomycetidae</taxon>
        <taxon>Mytilinidiales</taxon>
        <taxon>Mytilinidiaceae</taxon>
        <taxon>Lophium</taxon>
    </lineage>
</organism>
<feature type="transmembrane region" description="Helical" evidence="6">
    <location>
        <begin position="50"/>
        <end position="69"/>
    </location>
</feature>
<reference evidence="7" key="1">
    <citation type="journal article" date="2020" name="Stud. Mycol.">
        <title>101 Dothideomycetes genomes: a test case for predicting lifestyles and emergence of pathogens.</title>
        <authorList>
            <person name="Haridas S."/>
            <person name="Albert R."/>
            <person name="Binder M."/>
            <person name="Bloem J."/>
            <person name="Labutti K."/>
            <person name="Salamov A."/>
            <person name="Andreopoulos B."/>
            <person name="Baker S."/>
            <person name="Barry K."/>
            <person name="Bills G."/>
            <person name="Bluhm B."/>
            <person name="Cannon C."/>
            <person name="Castanera R."/>
            <person name="Culley D."/>
            <person name="Daum C."/>
            <person name="Ezra D."/>
            <person name="Gonzalez J."/>
            <person name="Henrissat B."/>
            <person name="Kuo A."/>
            <person name="Liang C."/>
            <person name="Lipzen A."/>
            <person name="Lutzoni F."/>
            <person name="Magnuson J."/>
            <person name="Mondo S."/>
            <person name="Nolan M."/>
            <person name="Ohm R."/>
            <person name="Pangilinan J."/>
            <person name="Park H.-J."/>
            <person name="Ramirez L."/>
            <person name="Alfaro M."/>
            <person name="Sun H."/>
            <person name="Tritt A."/>
            <person name="Yoshinaga Y."/>
            <person name="Zwiers L.-H."/>
            <person name="Turgeon B."/>
            <person name="Goodwin S."/>
            <person name="Spatafora J."/>
            <person name="Crous P."/>
            <person name="Grigoriev I."/>
        </authorList>
    </citation>
    <scope>NUCLEOTIDE SEQUENCE</scope>
    <source>
        <strain evidence="7">CBS 269.34</strain>
    </source>
</reference>
<evidence type="ECO:0000256" key="1">
    <source>
        <dbReference type="ARBA" id="ARBA00004141"/>
    </source>
</evidence>
<feature type="compositionally biased region" description="Basic and acidic residues" evidence="5">
    <location>
        <begin position="175"/>
        <end position="190"/>
    </location>
</feature>
<keyword evidence="4 6" id="KW-0472">Membrane</keyword>
<protein>
    <submittedName>
        <fullName evidence="7">Membrane transporter</fullName>
    </submittedName>
</protein>
<evidence type="ECO:0000313" key="7">
    <source>
        <dbReference type="EMBL" id="KAF2497363.1"/>
    </source>
</evidence>
<dbReference type="EMBL" id="MU004186">
    <property type="protein sequence ID" value="KAF2497363.1"/>
    <property type="molecule type" value="Genomic_DNA"/>
</dbReference>
<evidence type="ECO:0000256" key="2">
    <source>
        <dbReference type="ARBA" id="ARBA00022692"/>
    </source>
</evidence>
<accession>A0A6A6R0I7</accession>
<evidence type="ECO:0000256" key="4">
    <source>
        <dbReference type="ARBA" id="ARBA00023136"/>
    </source>
</evidence>
<dbReference type="PANTHER" id="PTHR31794">
    <property type="entry name" value="AUXIN EFFLUX TRANSPORTER FAMILY PROTEIN (EUROFUNG)"/>
    <property type="match status" value="1"/>
</dbReference>
<gene>
    <name evidence="7" type="ORF">BU16DRAFT_580056</name>
</gene>
<feature type="compositionally biased region" description="Basic and acidic residues" evidence="5">
    <location>
        <begin position="226"/>
        <end position="239"/>
    </location>
</feature>
<feature type="transmembrane region" description="Helical" evidence="6">
    <location>
        <begin position="409"/>
        <end position="430"/>
    </location>
</feature>
<keyword evidence="8" id="KW-1185">Reference proteome</keyword>
<feature type="transmembrane region" description="Helical" evidence="6">
    <location>
        <begin position="289"/>
        <end position="313"/>
    </location>
</feature>